<dbReference type="AlphaFoldDB" id="H7EPX3"/>
<gene>
    <name evidence="1" type="ORF">TresaDRAFT_0618</name>
</gene>
<sequence>MEMESLTIVQRAIAGAVEAFGERARFSEADIAKKVRAAAGISGKKRAGIALSDLEAALSAVPAGDGLSWAVSVSSANVILVERTPTEKEIGADVRKRRVASEKSSELLVSSDFSAVVKKKIGRKDAVKARKSARTERKSLNIYSNFDDFE</sequence>
<evidence type="ECO:0000313" key="1">
    <source>
        <dbReference type="EMBL" id="EIC00524.1"/>
    </source>
</evidence>
<protein>
    <submittedName>
        <fullName evidence="1">Uncharacterized protein</fullName>
    </submittedName>
</protein>
<dbReference type="PATRIC" id="fig|907348.3.peg.3038"/>
<evidence type="ECO:0000313" key="2">
    <source>
        <dbReference type="Proteomes" id="UP000003571"/>
    </source>
</evidence>
<keyword evidence="2" id="KW-1185">Reference proteome</keyword>
<name>H7EPX3_9SPIR</name>
<dbReference type="eggNOG" id="ENOG5032PJA">
    <property type="taxonomic scope" value="Bacteria"/>
</dbReference>
<proteinExistence type="predicted"/>
<reference evidence="1 2" key="1">
    <citation type="submission" date="2011-09" db="EMBL/GenBank/DDBJ databases">
        <title>The draft genome of Treponema saccharophilum DSM 2985.</title>
        <authorList>
            <consortium name="US DOE Joint Genome Institute (JGI-PGF)"/>
            <person name="Lucas S."/>
            <person name="Copeland A."/>
            <person name="Lapidus A."/>
            <person name="Glavina del Rio T."/>
            <person name="Dalin E."/>
            <person name="Tice H."/>
            <person name="Bruce D."/>
            <person name="Goodwin L."/>
            <person name="Pitluck S."/>
            <person name="Peters L."/>
            <person name="Kyrpides N."/>
            <person name="Mavromatis K."/>
            <person name="Ivanova N."/>
            <person name="Markowitz V."/>
            <person name="Cheng J.-F."/>
            <person name="Hugenholtz P."/>
            <person name="Woyke T."/>
            <person name="Wu D."/>
            <person name="Gronow S."/>
            <person name="Wellnitz S."/>
            <person name="Brambilla E."/>
            <person name="Klenk H.-P."/>
            <person name="Eisen J.A."/>
        </authorList>
    </citation>
    <scope>NUCLEOTIDE SEQUENCE [LARGE SCALE GENOMIC DNA]</scope>
    <source>
        <strain evidence="1 2">DSM 2985</strain>
    </source>
</reference>
<dbReference type="EMBL" id="AGRW01000055">
    <property type="protein sequence ID" value="EIC00524.1"/>
    <property type="molecule type" value="Genomic_DNA"/>
</dbReference>
<dbReference type="Proteomes" id="UP000003571">
    <property type="component" value="Unassembled WGS sequence"/>
</dbReference>
<accession>H7EPX3</accession>
<dbReference type="RefSeq" id="WP_002706773.1">
    <property type="nucleotide sequence ID" value="NZ_AGRW01000055.1"/>
</dbReference>
<organism evidence="1 2">
    <name type="scientific">Treponema saccharophilum DSM 2985</name>
    <dbReference type="NCBI Taxonomy" id="907348"/>
    <lineage>
        <taxon>Bacteria</taxon>
        <taxon>Pseudomonadati</taxon>
        <taxon>Spirochaetota</taxon>
        <taxon>Spirochaetia</taxon>
        <taxon>Spirochaetales</taxon>
        <taxon>Treponemataceae</taxon>
        <taxon>Treponema</taxon>
    </lineage>
</organism>
<comment type="caution">
    <text evidence="1">The sequence shown here is derived from an EMBL/GenBank/DDBJ whole genome shotgun (WGS) entry which is preliminary data.</text>
</comment>